<dbReference type="AlphaFoldDB" id="A0AB39KRQ8"/>
<proteinExistence type="predicted"/>
<protein>
    <submittedName>
        <fullName evidence="1">Uncharacterized protein</fullName>
    </submittedName>
</protein>
<evidence type="ECO:0000313" key="1">
    <source>
        <dbReference type="EMBL" id="XDO95976.1"/>
    </source>
</evidence>
<name>A0AB39KRQ8_9CAUL</name>
<gene>
    <name evidence="1" type="ORF">ABOZ73_14415</name>
</gene>
<organism evidence="1">
    <name type="scientific">Caulobacter sp. 73W</name>
    <dbReference type="NCBI Taxonomy" id="3161137"/>
    <lineage>
        <taxon>Bacteria</taxon>
        <taxon>Pseudomonadati</taxon>
        <taxon>Pseudomonadota</taxon>
        <taxon>Alphaproteobacteria</taxon>
        <taxon>Caulobacterales</taxon>
        <taxon>Caulobacteraceae</taxon>
        <taxon>Caulobacter</taxon>
    </lineage>
</organism>
<sequence length="71" mass="7726">MRQRQLLDAFVLELNNTTAAREAFDSLPAPLKPGAELLIRHDSAQIATPSADAVEWLKTYYCSHGGEALAA</sequence>
<dbReference type="RefSeq" id="WP_369058832.1">
    <property type="nucleotide sequence ID" value="NZ_CP158375.1"/>
</dbReference>
<dbReference type="EMBL" id="CP158375">
    <property type="protein sequence ID" value="XDO95976.1"/>
    <property type="molecule type" value="Genomic_DNA"/>
</dbReference>
<reference evidence="1" key="1">
    <citation type="submission" date="2024-06" db="EMBL/GenBank/DDBJ databases">
        <title>Caulobacter inopinatus, sp. nov.</title>
        <authorList>
            <person name="Donachie S.P."/>
        </authorList>
    </citation>
    <scope>NUCLEOTIDE SEQUENCE</scope>
    <source>
        <strain evidence="1">73W</strain>
    </source>
</reference>
<accession>A0AB39KRQ8</accession>